<sequence length="176" mass="18302">MSSSPAPATRRQKIAVATGTIGVLGAITAGSWLMIDGTIDVDLIGGGSIPAGEDCPTGTLSPVVPERVPVIVLNSTNEPGLAGDVAEELADREFRVASVDNDYFADTGFQAIIRAGERGLRQAYTLQQHLPGALVDLDDRDGYSVDLVLGSEFAGLTDSEEIEMEPGRLDCSGSPG</sequence>
<dbReference type="EMBL" id="JACCFY010000001">
    <property type="protein sequence ID" value="NYJ78717.1"/>
    <property type="molecule type" value="Genomic_DNA"/>
</dbReference>
<name>A0A7Z0GMP1_9MICC</name>
<keyword evidence="1" id="KW-0812">Transmembrane</keyword>
<keyword evidence="4" id="KW-1185">Reference proteome</keyword>
<dbReference type="Proteomes" id="UP000535437">
    <property type="component" value="Unassembled WGS sequence"/>
</dbReference>
<evidence type="ECO:0000313" key="4">
    <source>
        <dbReference type="Proteomes" id="UP000535437"/>
    </source>
</evidence>
<dbReference type="AlphaFoldDB" id="A0A7Z0GMP1"/>
<keyword evidence="1" id="KW-1133">Transmembrane helix</keyword>
<proteinExistence type="predicted"/>
<accession>A0A7Z0GMP1</accession>
<reference evidence="3 4" key="1">
    <citation type="submission" date="2020-07" db="EMBL/GenBank/DDBJ databases">
        <title>Sequencing the genomes of 1000 actinobacteria strains.</title>
        <authorList>
            <person name="Klenk H.-P."/>
        </authorList>
    </citation>
    <scope>NUCLEOTIDE SEQUENCE [LARGE SCALE GENOMIC DNA]</scope>
    <source>
        <strain evidence="3 4">DSM 15475</strain>
    </source>
</reference>
<comment type="caution">
    <text evidence="3">The sequence shown here is derived from an EMBL/GenBank/DDBJ whole genome shotgun (WGS) entry which is preliminary data.</text>
</comment>
<keyword evidence="1" id="KW-0472">Membrane</keyword>
<dbReference type="RefSeq" id="WP_179542020.1">
    <property type="nucleotide sequence ID" value="NZ_BAAALL010000005.1"/>
</dbReference>
<dbReference type="InterPro" id="IPR027381">
    <property type="entry name" value="LytR/CpsA/Psr_C"/>
</dbReference>
<evidence type="ECO:0000313" key="3">
    <source>
        <dbReference type="EMBL" id="NYJ78717.1"/>
    </source>
</evidence>
<organism evidence="3 4">
    <name type="scientific">Nesterenkonia xinjiangensis</name>
    <dbReference type="NCBI Taxonomy" id="225327"/>
    <lineage>
        <taxon>Bacteria</taxon>
        <taxon>Bacillati</taxon>
        <taxon>Actinomycetota</taxon>
        <taxon>Actinomycetes</taxon>
        <taxon>Micrococcales</taxon>
        <taxon>Micrococcaceae</taxon>
        <taxon>Nesterenkonia</taxon>
    </lineage>
</organism>
<dbReference type="Pfam" id="PF13399">
    <property type="entry name" value="LytR_C"/>
    <property type="match status" value="1"/>
</dbReference>
<protein>
    <recommendedName>
        <fullName evidence="2">LytR/CpsA/Psr regulator C-terminal domain-containing protein</fullName>
    </recommendedName>
</protein>
<feature type="transmembrane region" description="Helical" evidence="1">
    <location>
        <begin position="14"/>
        <end position="35"/>
    </location>
</feature>
<dbReference type="Gene3D" id="3.30.70.2390">
    <property type="match status" value="1"/>
</dbReference>
<gene>
    <name evidence="3" type="ORF">HNR09_002128</name>
</gene>
<evidence type="ECO:0000259" key="2">
    <source>
        <dbReference type="Pfam" id="PF13399"/>
    </source>
</evidence>
<evidence type="ECO:0000256" key="1">
    <source>
        <dbReference type="SAM" id="Phobius"/>
    </source>
</evidence>
<feature type="domain" description="LytR/CpsA/Psr regulator C-terminal" evidence="2">
    <location>
        <begin position="67"/>
        <end position="153"/>
    </location>
</feature>